<evidence type="ECO:0000313" key="2">
    <source>
        <dbReference type="EMBL" id="KLU81357.1"/>
    </source>
</evidence>
<dbReference type="Proteomes" id="UP000011715">
    <property type="component" value="Unassembled WGS sequence"/>
</dbReference>
<evidence type="ECO:0000313" key="3">
    <source>
        <dbReference type="EnsemblFungi" id="MAPG_00447T0"/>
    </source>
</evidence>
<organism evidence="3 4">
    <name type="scientific">Magnaporthiopsis poae (strain ATCC 64411 / 73-15)</name>
    <name type="common">Kentucky bluegrass fungus</name>
    <name type="synonym">Magnaporthe poae</name>
    <dbReference type="NCBI Taxonomy" id="644358"/>
    <lineage>
        <taxon>Eukaryota</taxon>
        <taxon>Fungi</taxon>
        <taxon>Dikarya</taxon>
        <taxon>Ascomycota</taxon>
        <taxon>Pezizomycotina</taxon>
        <taxon>Sordariomycetes</taxon>
        <taxon>Sordariomycetidae</taxon>
        <taxon>Magnaporthales</taxon>
        <taxon>Magnaporthaceae</taxon>
        <taxon>Magnaporthiopsis</taxon>
    </lineage>
</organism>
<reference evidence="3" key="4">
    <citation type="journal article" date="2015" name="G3 (Bethesda)">
        <title>Genome sequences of three phytopathogenic species of the Magnaporthaceae family of fungi.</title>
        <authorList>
            <person name="Okagaki L.H."/>
            <person name="Nunes C.C."/>
            <person name="Sailsbery J."/>
            <person name="Clay B."/>
            <person name="Brown D."/>
            <person name="John T."/>
            <person name="Oh Y."/>
            <person name="Young N."/>
            <person name="Fitzgerald M."/>
            <person name="Haas B.J."/>
            <person name="Zeng Q."/>
            <person name="Young S."/>
            <person name="Adiconis X."/>
            <person name="Fan L."/>
            <person name="Levin J.Z."/>
            <person name="Mitchell T.K."/>
            <person name="Okubara P.A."/>
            <person name="Farman M.L."/>
            <person name="Kohn L.M."/>
            <person name="Birren B."/>
            <person name="Ma L.-J."/>
            <person name="Dean R.A."/>
        </authorList>
    </citation>
    <scope>NUCLEOTIDE SEQUENCE</scope>
    <source>
        <strain evidence="3">ATCC 64411 / 73-15</strain>
    </source>
</reference>
<accession>A0A0C4DL13</accession>
<feature type="compositionally biased region" description="Basic and acidic residues" evidence="1">
    <location>
        <begin position="72"/>
        <end position="81"/>
    </location>
</feature>
<dbReference type="EMBL" id="ADBL01000104">
    <property type="status" value="NOT_ANNOTATED_CDS"/>
    <property type="molecule type" value="Genomic_DNA"/>
</dbReference>
<dbReference type="EMBL" id="GL876966">
    <property type="protein sequence ID" value="KLU81357.1"/>
    <property type="molecule type" value="Genomic_DNA"/>
</dbReference>
<sequence>MDDNSLHMPGPDRYPDAAVSNKCLSVDPIEMGMRVGAAESPERPAGGPGNTKSRTYRTASAPGTVLGVPRDAFPHSTDHTRSAAPNGPLTSSVLGAGGGSGRWSATEEAARPPETARSSLGGRRAASSTTQLPSPRHPRQRTHTPSLPAPYRVSVVSKSGVIPADTPVAELGTGMHGDAARPELR</sequence>
<reference evidence="4" key="1">
    <citation type="submission" date="2010-05" db="EMBL/GenBank/DDBJ databases">
        <title>The genome sequence of Magnaporthe poae strain ATCC 64411.</title>
        <authorList>
            <person name="Ma L.-J."/>
            <person name="Dead R."/>
            <person name="Young S."/>
            <person name="Zeng Q."/>
            <person name="Koehrsen M."/>
            <person name="Alvarado L."/>
            <person name="Berlin A."/>
            <person name="Chapman S.B."/>
            <person name="Chen Z."/>
            <person name="Freedman E."/>
            <person name="Gellesch M."/>
            <person name="Goldberg J."/>
            <person name="Griggs A."/>
            <person name="Gujja S."/>
            <person name="Heilman E.R."/>
            <person name="Heiman D."/>
            <person name="Hepburn T."/>
            <person name="Howarth C."/>
            <person name="Jen D."/>
            <person name="Larson L."/>
            <person name="Mehta T."/>
            <person name="Neiman D."/>
            <person name="Pearson M."/>
            <person name="Roberts A."/>
            <person name="Saif S."/>
            <person name="Shea T."/>
            <person name="Shenoy N."/>
            <person name="Sisk P."/>
            <person name="Stolte C."/>
            <person name="Sykes S."/>
            <person name="Walk T."/>
            <person name="White J."/>
            <person name="Yandava C."/>
            <person name="Haas B."/>
            <person name="Nusbaum C."/>
            <person name="Birren B."/>
        </authorList>
    </citation>
    <scope>NUCLEOTIDE SEQUENCE [LARGE SCALE GENOMIC DNA]</scope>
    <source>
        <strain evidence="4">ATCC 64411 / 73-15</strain>
    </source>
</reference>
<gene>
    <name evidence="2" type="ORF">MAPG_00447</name>
</gene>
<reference evidence="2" key="2">
    <citation type="submission" date="2010-05" db="EMBL/GenBank/DDBJ databases">
        <title>The Genome Sequence of Magnaporthe poae strain ATCC 64411.</title>
        <authorList>
            <consortium name="The Broad Institute Genome Sequencing Platform"/>
            <consortium name="Broad Institute Genome Sequencing Center for Infectious Disease"/>
            <person name="Ma L.-J."/>
            <person name="Dead R."/>
            <person name="Young S."/>
            <person name="Zeng Q."/>
            <person name="Koehrsen M."/>
            <person name="Alvarado L."/>
            <person name="Berlin A."/>
            <person name="Chapman S.B."/>
            <person name="Chen Z."/>
            <person name="Freedman E."/>
            <person name="Gellesch M."/>
            <person name="Goldberg J."/>
            <person name="Griggs A."/>
            <person name="Gujja S."/>
            <person name="Heilman E.R."/>
            <person name="Heiman D."/>
            <person name="Hepburn T."/>
            <person name="Howarth C."/>
            <person name="Jen D."/>
            <person name="Larson L."/>
            <person name="Mehta T."/>
            <person name="Neiman D."/>
            <person name="Pearson M."/>
            <person name="Roberts A."/>
            <person name="Saif S."/>
            <person name="Shea T."/>
            <person name="Shenoy N."/>
            <person name="Sisk P."/>
            <person name="Stolte C."/>
            <person name="Sykes S."/>
            <person name="Walk T."/>
            <person name="White J."/>
            <person name="Yandava C."/>
            <person name="Haas B."/>
            <person name="Nusbaum C."/>
            <person name="Birren B."/>
        </authorList>
    </citation>
    <scope>NUCLEOTIDE SEQUENCE</scope>
    <source>
        <strain evidence="2">ATCC 64411</strain>
    </source>
</reference>
<evidence type="ECO:0000313" key="4">
    <source>
        <dbReference type="Proteomes" id="UP000011715"/>
    </source>
</evidence>
<name>A0A0C4DL13_MAGP6</name>
<evidence type="ECO:0000256" key="1">
    <source>
        <dbReference type="SAM" id="MobiDB-lite"/>
    </source>
</evidence>
<protein>
    <submittedName>
        <fullName evidence="2 3">Uncharacterized protein</fullName>
    </submittedName>
</protein>
<proteinExistence type="predicted"/>
<dbReference type="VEuPathDB" id="FungiDB:MAPG_00447"/>
<dbReference type="EnsemblFungi" id="MAPG_00447T0">
    <property type="protein sequence ID" value="MAPG_00447T0"/>
    <property type="gene ID" value="MAPG_00447"/>
</dbReference>
<feature type="compositionally biased region" description="Low complexity" evidence="1">
    <location>
        <begin position="104"/>
        <end position="128"/>
    </location>
</feature>
<dbReference type="AlphaFoldDB" id="A0A0C4DL13"/>
<reference evidence="2" key="3">
    <citation type="submission" date="2011-03" db="EMBL/GenBank/DDBJ databases">
        <title>Annotation of Magnaporthe poae ATCC 64411.</title>
        <authorList>
            <person name="Ma L.-J."/>
            <person name="Dead R."/>
            <person name="Young S.K."/>
            <person name="Zeng Q."/>
            <person name="Gargeya S."/>
            <person name="Fitzgerald M."/>
            <person name="Haas B."/>
            <person name="Abouelleil A."/>
            <person name="Alvarado L."/>
            <person name="Arachchi H.M."/>
            <person name="Berlin A."/>
            <person name="Brown A."/>
            <person name="Chapman S.B."/>
            <person name="Chen Z."/>
            <person name="Dunbar C."/>
            <person name="Freedman E."/>
            <person name="Gearin G."/>
            <person name="Gellesch M."/>
            <person name="Goldberg J."/>
            <person name="Griggs A."/>
            <person name="Gujja S."/>
            <person name="Heiman D."/>
            <person name="Howarth C."/>
            <person name="Larson L."/>
            <person name="Lui A."/>
            <person name="MacDonald P.J.P."/>
            <person name="Mehta T."/>
            <person name="Montmayeur A."/>
            <person name="Murphy C."/>
            <person name="Neiman D."/>
            <person name="Pearson M."/>
            <person name="Priest M."/>
            <person name="Roberts A."/>
            <person name="Saif S."/>
            <person name="Shea T."/>
            <person name="Shenoy N."/>
            <person name="Sisk P."/>
            <person name="Stolte C."/>
            <person name="Sykes S."/>
            <person name="Yandava C."/>
            <person name="Wortman J."/>
            <person name="Nusbaum C."/>
            <person name="Birren B."/>
        </authorList>
    </citation>
    <scope>NUCLEOTIDE SEQUENCE</scope>
    <source>
        <strain evidence="2">ATCC 64411</strain>
    </source>
</reference>
<feature type="region of interest" description="Disordered" evidence="1">
    <location>
        <begin position="34"/>
        <end position="185"/>
    </location>
</feature>
<keyword evidence="4" id="KW-1185">Reference proteome</keyword>
<reference evidence="3" key="5">
    <citation type="submission" date="2015-06" db="UniProtKB">
        <authorList>
            <consortium name="EnsemblFungi"/>
        </authorList>
    </citation>
    <scope>IDENTIFICATION</scope>
    <source>
        <strain evidence="3">ATCC 64411</strain>
    </source>
</reference>